<name>A0A316LZW8_9CLOT</name>
<dbReference type="AlphaFoldDB" id="A0A316LZW8"/>
<dbReference type="RefSeq" id="WP_168972111.1">
    <property type="nucleotide sequence ID" value="NZ_JABAGG010000006.1"/>
</dbReference>
<evidence type="ECO:0000313" key="1">
    <source>
        <dbReference type="EMBL" id="PWL51797.1"/>
    </source>
</evidence>
<reference evidence="1 2" key="1">
    <citation type="submission" date="2018-03" db="EMBL/GenBank/DDBJ databases">
        <title>The uncultured portion of the human microbiome is neutrally assembled.</title>
        <authorList>
            <person name="Jeraldo P."/>
            <person name="Boardman L."/>
            <person name="White B.A."/>
            <person name="Nelson H."/>
            <person name="Goldenfeld N."/>
            <person name="Chia N."/>
        </authorList>
    </citation>
    <scope>NUCLEOTIDE SEQUENCE [LARGE SCALE GENOMIC DNA]</scope>
    <source>
        <strain evidence="1">CIM:MAG 903</strain>
    </source>
</reference>
<dbReference type="EMBL" id="QAMZ01000053">
    <property type="protein sequence ID" value="PWL51797.1"/>
    <property type="molecule type" value="Genomic_DNA"/>
</dbReference>
<organism evidence="1 2">
    <name type="scientific">Clostridium cadaveris</name>
    <dbReference type="NCBI Taxonomy" id="1529"/>
    <lineage>
        <taxon>Bacteria</taxon>
        <taxon>Bacillati</taxon>
        <taxon>Bacillota</taxon>
        <taxon>Clostridia</taxon>
        <taxon>Eubacteriales</taxon>
        <taxon>Clostridiaceae</taxon>
        <taxon>Clostridium</taxon>
    </lineage>
</organism>
<comment type="caution">
    <text evidence="1">The sequence shown here is derived from an EMBL/GenBank/DDBJ whole genome shotgun (WGS) entry which is preliminary data.</text>
</comment>
<proteinExistence type="predicted"/>
<evidence type="ECO:0000313" key="2">
    <source>
        <dbReference type="Proteomes" id="UP000246114"/>
    </source>
</evidence>
<accession>A0A316LZW8</accession>
<gene>
    <name evidence="1" type="ORF">DBY38_12690</name>
</gene>
<sequence length="97" mass="11585">MEELMLDDIEEFERLLEDFKTLQDTDYHGAYELHKRALGLYDRWSEILFNIRKVDSSKKNAYIKDRVKHILEIIDNVYISSRVVFVKGKGDLNNGRY</sequence>
<protein>
    <submittedName>
        <fullName evidence="1">Uncharacterized protein</fullName>
    </submittedName>
</protein>
<dbReference type="Proteomes" id="UP000246114">
    <property type="component" value="Unassembled WGS sequence"/>
</dbReference>